<dbReference type="PANTHER" id="PTHR10775">
    <property type="entry name" value="OS08G0208400 PROTEIN"/>
    <property type="match status" value="1"/>
</dbReference>
<dbReference type="Proteomes" id="UP000075243">
    <property type="component" value="Chromosome 8"/>
</dbReference>
<keyword evidence="2" id="KW-1185">Reference proteome</keyword>
<evidence type="ECO:0000313" key="2">
    <source>
        <dbReference type="Proteomes" id="UP000075243"/>
    </source>
</evidence>
<organism evidence="1 2">
    <name type="scientific">Cajanus cajan</name>
    <name type="common">Pigeon pea</name>
    <name type="synonym">Cajanus indicus</name>
    <dbReference type="NCBI Taxonomy" id="3821"/>
    <lineage>
        <taxon>Eukaryota</taxon>
        <taxon>Viridiplantae</taxon>
        <taxon>Streptophyta</taxon>
        <taxon>Embryophyta</taxon>
        <taxon>Tracheophyta</taxon>
        <taxon>Spermatophyta</taxon>
        <taxon>Magnoliopsida</taxon>
        <taxon>eudicotyledons</taxon>
        <taxon>Gunneridae</taxon>
        <taxon>Pentapetalae</taxon>
        <taxon>rosids</taxon>
        <taxon>fabids</taxon>
        <taxon>Fabales</taxon>
        <taxon>Fabaceae</taxon>
        <taxon>Papilionoideae</taxon>
        <taxon>50 kb inversion clade</taxon>
        <taxon>NPAAA clade</taxon>
        <taxon>indigoferoid/millettioid clade</taxon>
        <taxon>Phaseoleae</taxon>
        <taxon>Cajanus</taxon>
    </lineage>
</organism>
<dbReference type="Pfam" id="PF02992">
    <property type="entry name" value="Transposase_21"/>
    <property type="match status" value="1"/>
</dbReference>
<sequence>MLKDAQSTLWDGCDKYYILSASLRALTLKKDYGLSEGCFNEWMQFMGDIMPDGNRLPKNIYQAKKTVAELGLGSMKIDCCPSGCMLYYKEYEMLQNCKVCQRQRYKHFTRRGKDKVVSLKSMWYFPLVPRLKRLYSSMQTAHEMKWHHTHQREPGSLPHPSDAEAWRHFDETWPDFAQEARNVRLGLCADGFAPFDKTGRTYSCWLTIIILGPSNPKNKVDVYLRPLIDELKMLRDDGVMTYDVSLKQIFLMRAALMWTINDFPAYGMLSGWMTMGRHACPICMENNRGFSLACSKKTSWFDCHRRFLPQDHPYRRNKTSFTKDKVERF</sequence>
<gene>
    <name evidence="1" type="ORF">KK1_016733</name>
</gene>
<accession>A0A151T582</accession>
<dbReference type="InterPro" id="IPR004242">
    <property type="entry name" value="Transposase_21"/>
</dbReference>
<evidence type="ECO:0008006" key="3">
    <source>
        <dbReference type="Google" id="ProtNLM"/>
    </source>
</evidence>
<proteinExistence type="predicted"/>
<reference evidence="1 2" key="1">
    <citation type="journal article" date="2012" name="Nat. Biotechnol.">
        <title>Draft genome sequence of pigeonpea (Cajanus cajan), an orphan legume crop of resource-poor farmers.</title>
        <authorList>
            <person name="Varshney R.K."/>
            <person name="Chen W."/>
            <person name="Li Y."/>
            <person name="Bharti A.K."/>
            <person name="Saxena R.K."/>
            <person name="Schlueter J.A."/>
            <person name="Donoghue M.T."/>
            <person name="Azam S."/>
            <person name="Fan G."/>
            <person name="Whaley A.M."/>
            <person name="Farmer A.D."/>
            <person name="Sheridan J."/>
            <person name="Iwata A."/>
            <person name="Tuteja R."/>
            <person name="Penmetsa R.V."/>
            <person name="Wu W."/>
            <person name="Upadhyaya H.D."/>
            <person name="Yang S.P."/>
            <person name="Shah T."/>
            <person name="Saxena K.B."/>
            <person name="Michael T."/>
            <person name="McCombie W.R."/>
            <person name="Yang B."/>
            <person name="Zhang G."/>
            <person name="Yang H."/>
            <person name="Wang J."/>
            <person name="Spillane C."/>
            <person name="Cook D.R."/>
            <person name="May G.D."/>
            <person name="Xu X."/>
            <person name="Jackson S.A."/>
        </authorList>
    </citation>
    <scope>NUCLEOTIDE SEQUENCE [LARGE SCALE GENOMIC DNA]</scope>
    <source>
        <strain evidence="2">cv. Asha</strain>
    </source>
</reference>
<dbReference type="PANTHER" id="PTHR10775:SF182">
    <property type="entry name" value="TRANSPOSON, EN_SPM-LIKE, TRANSPOSASE-ASSOCIATED DOMAIN PROTEIN-RELATED"/>
    <property type="match status" value="1"/>
</dbReference>
<dbReference type="Gramene" id="C.cajan_16257.t">
    <property type="protein sequence ID" value="C.cajan_16257.t"/>
    <property type="gene ID" value="C.cajan_16257"/>
</dbReference>
<protein>
    <recommendedName>
        <fullName evidence="3">Transposase</fullName>
    </recommendedName>
</protein>
<evidence type="ECO:0000313" key="1">
    <source>
        <dbReference type="EMBL" id="KYP62208.1"/>
    </source>
</evidence>
<name>A0A151T582_CAJCA</name>
<dbReference type="EMBL" id="CM003610">
    <property type="protein sequence ID" value="KYP62208.1"/>
    <property type="molecule type" value="Genomic_DNA"/>
</dbReference>
<dbReference type="AlphaFoldDB" id="A0A151T582"/>